<comment type="caution">
    <text evidence="2">The sequence shown here is derived from an EMBL/GenBank/DDBJ whole genome shotgun (WGS) entry which is preliminary data.</text>
</comment>
<gene>
    <name evidence="2" type="ORF">C2845_PM02G01290</name>
</gene>
<dbReference type="AlphaFoldDB" id="A0A3L6S6W6"/>
<reference evidence="3" key="1">
    <citation type="journal article" date="2019" name="Nat. Commun.">
        <title>The genome of broomcorn millet.</title>
        <authorList>
            <person name="Zou C."/>
            <person name="Miki D."/>
            <person name="Li D."/>
            <person name="Tang Q."/>
            <person name="Xiao L."/>
            <person name="Rajput S."/>
            <person name="Deng P."/>
            <person name="Jia W."/>
            <person name="Huang R."/>
            <person name="Zhang M."/>
            <person name="Sun Y."/>
            <person name="Hu J."/>
            <person name="Fu X."/>
            <person name="Schnable P.S."/>
            <person name="Li F."/>
            <person name="Zhang H."/>
            <person name="Feng B."/>
            <person name="Zhu X."/>
            <person name="Liu R."/>
            <person name="Schnable J.C."/>
            <person name="Zhu J.-K."/>
            <person name="Zhang H."/>
        </authorList>
    </citation>
    <scope>NUCLEOTIDE SEQUENCE [LARGE SCALE GENOMIC DNA]</scope>
</reference>
<organism evidence="2 3">
    <name type="scientific">Panicum miliaceum</name>
    <name type="common">Proso millet</name>
    <name type="synonym">Broomcorn millet</name>
    <dbReference type="NCBI Taxonomy" id="4540"/>
    <lineage>
        <taxon>Eukaryota</taxon>
        <taxon>Viridiplantae</taxon>
        <taxon>Streptophyta</taxon>
        <taxon>Embryophyta</taxon>
        <taxon>Tracheophyta</taxon>
        <taxon>Spermatophyta</taxon>
        <taxon>Magnoliopsida</taxon>
        <taxon>Liliopsida</taxon>
        <taxon>Poales</taxon>
        <taxon>Poaceae</taxon>
        <taxon>PACMAD clade</taxon>
        <taxon>Panicoideae</taxon>
        <taxon>Panicodae</taxon>
        <taxon>Paniceae</taxon>
        <taxon>Panicinae</taxon>
        <taxon>Panicum</taxon>
        <taxon>Panicum sect. Panicum</taxon>
    </lineage>
</organism>
<proteinExistence type="predicted"/>
<feature type="signal peptide" evidence="1">
    <location>
        <begin position="1"/>
        <end position="24"/>
    </location>
</feature>
<keyword evidence="1" id="KW-0732">Signal</keyword>
<dbReference type="EMBL" id="PQIB02000005">
    <property type="protein sequence ID" value="RLN16678.1"/>
    <property type="molecule type" value="Genomic_DNA"/>
</dbReference>
<evidence type="ECO:0000313" key="3">
    <source>
        <dbReference type="Proteomes" id="UP000275267"/>
    </source>
</evidence>
<accession>A0A3L6S6W6</accession>
<name>A0A3L6S6W6_PANMI</name>
<sequence>MNVTSQSSKRLSLILFFCLVLTESILENALSTLGIGGKLKKMQRRVEGIEFSPAKGWSTAARAPLCNLARDTGTVGGGLPGRGCPAGAGR</sequence>
<protein>
    <submittedName>
        <fullName evidence="2">Uncharacterized protein</fullName>
    </submittedName>
</protein>
<evidence type="ECO:0000256" key="1">
    <source>
        <dbReference type="SAM" id="SignalP"/>
    </source>
</evidence>
<evidence type="ECO:0000313" key="2">
    <source>
        <dbReference type="EMBL" id="RLN16678.1"/>
    </source>
</evidence>
<feature type="chain" id="PRO_5018261431" evidence="1">
    <location>
        <begin position="25"/>
        <end position="90"/>
    </location>
</feature>
<keyword evidence="3" id="KW-1185">Reference proteome</keyword>
<dbReference type="Proteomes" id="UP000275267">
    <property type="component" value="Unassembled WGS sequence"/>
</dbReference>